<proteinExistence type="predicted"/>
<dbReference type="InterPro" id="IPR006076">
    <property type="entry name" value="FAD-dep_OxRdtase"/>
</dbReference>
<dbReference type="GO" id="GO:0016491">
    <property type="term" value="F:oxidoreductase activity"/>
    <property type="evidence" value="ECO:0007669"/>
    <property type="project" value="UniProtKB-KW"/>
</dbReference>
<keyword evidence="2" id="KW-0472">Membrane</keyword>
<reference evidence="4 5" key="1">
    <citation type="journal article" date="2016" name="Antonie Van Leeuwenhoek">
        <title>Dongia soli sp. nov., isolated from soil from Dokdo, Korea.</title>
        <authorList>
            <person name="Kim D.U."/>
            <person name="Lee H."/>
            <person name="Kim H."/>
            <person name="Kim S.G."/>
            <person name="Ka J.O."/>
        </authorList>
    </citation>
    <scope>NUCLEOTIDE SEQUENCE [LARGE SCALE GENOMIC DNA]</scope>
    <source>
        <strain evidence="4 5">D78</strain>
    </source>
</reference>
<evidence type="ECO:0000259" key="3">
    <source>
        <dbReference type="Pfam" id="PF01266"/>
    </source>
</evidence>
<dbReference type="Proteomes" id="UP001279642">
    <property type="component" value="Unassembled WGS sequence"/>
</dbReference>
<dbReference type="PANTHER" id="PTHR13847:SF287">
    <property type="entry name" value="FAD-DEPENDENT OXIDOREDUCTASE DOMAIN-CONTAINING PROTEIN 1"/>
    <property type="match status" value="1"/>
</dbReference>
<feature type="transmembrane region" description="Helical" evidence="2">
    <location>
        <begin position="21"/>
        <end position="42"/>
    </location>
</feature>
<dbReference type="EC" id="1.-.-.-" evidence="4"/>
<dbReference type="Gene3D" id="3.30.9.10">
    <property type="entry name" value="D-Amino Acid Oxidase, subunit A, domain 2"/>
    <property type="match status" value="1"/>
</dbReference>
<keyword evidence="2" id="KW-1133">Transmembrane helix</keyword>
<evidence type="ECO:0000313" key="5">
    <source>
        <dbReference type="Proteomes" id="UP001279642"/>
    </source>
</evidence>
<keyword evidence="5" id="KW-1185">Reference proteome</keyword>
<evidence type="ECO:0000313" key="4">
    <source>
        <dbReference type="EMBL" id="MDY0883542.1"/>
    </source>
</evidence>
<comment type="caution">
    <text evidence="4">The sequence shown here is derived from an EMBL/GenBank/DDBJ whole genome shotgun (WGS) entry which is preliminary data.</text>
</comment>
<dbReference type="PANTHER" id="PTHR13847">
    <property type="entry name" value="SARCOSINE DEHYDROGENASE-RELATED"/>
    <property type="match status" value="1"/>
</dbReference>
<dbReference type="RefSeq" id="WP_320508573.1">
    <property type="nucleotide sequence ID" value="NZ_JAXCLW010000002.1"/>
</dbReference>
<accession>A0ABU5EB07</accession>
<protein>
    <submittedName>
        <fullName evidence="4">FAD-binding oxidoreductase</fullName>
        <ecNumber evidence="4">1.-.-.-</ecNumber>
    </submittedName>
</protein>
<organism evidence="4 5">
    <name type="scientific">Dongia soli</name>
    <dbReference type="NCBI Taxonomy" id="600628"/>
    <lineage>
        <taxon>Bacteria</taxon>
        <taxon>Pseudomonadati</taxon>
        <taxon>Pseudomonadota</taxon>
        <taxon>Alphaproteobacteria</taxon>
        <taxon>Rhodospirillales</taxon>
        <taxon>Dongiaceae</taxon>
        <taxon>Dongia</taxon>
    </lineage>
</organism>
<sequence>MSGKPMGTMAINASLPKKASVVIVGGGIQGLCCAFYLTTFGIKDILVLDAGYWQGGASGRNGTLIRPGFGGPEWTELFKLSCDEWSRLSRKLGENVMFTKRGYSMIAERAETAAMLERAADVHRDLGVHSYFVSREELPRHLPAINHRRVAATLHLPDGGVAPHHAAMKGLRAACERNGVQVFYRTAVTAFDRTGGRASAVYVGQYRIDAGTVVVAAGGQNLQLADLAGTKLDGYSMRIEAMALEPIRPLIKPALALIDSLAYFHQTSRGEIVGGTEVPERPRMSLATDLPVMAATAKVYLDMFPQLAEVRVLRHWAGMIHVSSDFGPLLGEHPDLKDLWFSAGWSYGFAGAPGAGLLLAKAIATGDIDSRMRPFAIDRFDRGKPVAEAGIVLAKN</sequence>
<keyword evidence="1 4" id="KW-0560">Oxidoreductase</keyword>
<dbReference type="SUPFAM" id="SSF54373">
    <property type="entry name" value="FAD-linked reductases, C-terminal domain"/>
    <property type="match status" value="1"/>
</dbReference>
<dbReference type="Pfam" id="PF01266">
    <property type="entry name" value="DAO"/>
    <property type="match status" value="1"/>
</dbReference>
<dbReference type="InterPro" id="IPR036188">
    <property type="entry name" value="FAD/NAD-bd_sf"/>
</dbReference>
<keyword evidence="2" id="KW-0812">Transmembrane</keyword>
<evidence type="ECO:0000256" key="1">
    <source>
        <dbReference type="ARBA" id="ARBA00023002"/>
    </source>
</evidence>
<gene>
    <name evidence="4" type="ORF">SMD27_11865</name>
</gene>
<dbReference type="SUPFAM" id="SSF51905">
    <property type="entry name" value="FAD/NAD(P)-binding domain"/>
    <property type="match status" value="1"/>
</dbReference>
<dbReference type="Gene3D" id="3.50.50.60">
    <property type="entry name" value="FAD/NAD(P)-binding domain"/>
    <property type="match status" value="1"/>
</dbReference>
<feature type="domain" description="FAD dependent oxidoreductase" evidence="3">
    <location>
        <begin position="21"/>
        <end position="361"/>
    </location>
</feature>
<evidence type="ECO:0000256" key="2">
    <source>
        <dbReference type="SAM" id="Phobius"/>
    </source>
</evidence>
<name>A0ABU5EB07_9PROT</name>
<dbReference type="EMBL" id="JAXCLW010000002">
    <property type="protein sequence ID" value="MDY0883542.1"/>
    <property type="molecule type" value="Genomic_DNA"/>
</dbReference>